<accession>H2YG21</accession>
<feature type="compositionally biased region" description="Polar residues" evidence="1">
    <location>
        <begin position="268"/>
        <end position="280"/>
    </location>
</feature>
<dbReference type="HOGENOM" id="CLU_600718_0_0_1"/>
<name>H2YG21_CIOSA</name>
<dbReference type="InParanoid" id="H2YG21"/>
<feature type="compositionally biased region" description="Polar residues" evidence="1">
    <location>
        <begin position="108"/>
        <end position="117"/>
    </location>
</feature>
<protein>
    <submittedName>
        <fullName evidence="2">Uncharacterized protein</fullName>
    </submittedName>
</protein>
<dbReference type="Proteomes" id="UP000007875">
    <property type="component" value="Unassembled WGS sequence"/>
</dbReference>
<feature type="region of interest" description="Disordered" evidence="1">
    <location>
        <begin position="316"/>
        <end position="339"/>
    </location>
</feature>
<keyword evidence="3" id="KW-1185">Reference proteome</keyword>
<evidence type="ECO:0000313" key="2">
    <source>
        <dbReference type="Ensembl" id="ENSCSAVP00000004270.1"/>
    </source>
</evidence>
<feature type="region of interest" description="Disordered" evidence="1">
    <location>
        <begin position="211"/>
        <end position="295"/>
    </location>
</feature>
<feature type="compositionally biased region" description="Polar residues" evidence="1">
    <location>
        <begin position="316"/>
        <end position="326"/>
    </location>
</feature>
<dbReference type="Ensembl" id="ENSCSAVT00000004333.1">
    <property type="protein sequence ID" value="ENSCSAVP00000004270.1"/>
    <property type="gene ID" value="ENSCSAVG00000002524.1"/>
</dbReference>
<feature type="region of interest" description="Disordered" evidence="1">
    <location>
        <begin position="1"/>
        <end position="65"/>
    </location>
</feature>
<evidence type="ECO:0000313" key="3">
    <source>
        <dbReference type="Proteomes" id="UP000007875"/>
    </source>
</evidence>
<feature type="compositionally biased region" description="Low complexity" evidence="1">
    <location>
        <begin position="97"/>
        <end position="107"/>
    </location>
</feature>
<evidence type="ECO:0000256" key="1">
    <source>
        <dbReference type="SAM" id="MobiDB-lite"/>
    </source>
</evidence>
<feature type="region of interest" description="Disordered" evidence="1">
    <location>
        <begin position="82"/>
        <end position="181"/>
    </location>
</feature>
<reference evidence="2" key="3">
    <citation type="submission" date="2025-09" db="UniProtKB">
        <authorList>
            <consortium name="Ensembl"/>
        </authorList>
    </citation>
    <scope>IDENTIFICATION</scope>
</reference>
<feature type="compositionally biased region" description="Basic and acidic residues" evidence="1">
    <location>
        <begin position="161"/>
        <end position="177"/>
    </location>
</feature>
<reference evidence="3" key="1">
    <citation type="submission" date="2003-08" db="EMBL/GenBank/DDBJ databases">
        <authorList>
            <person name="Birren B."/>
            <person name="Nusbaum C."/>
            <person name="Abebe A."/>
            <person name="Abouelleil A."/>
            <person name="Adekoya E."/>
            <person name="Ait-zahra M."/>
            <person name="Allen N."/>
            <person name="Allen T."/>
            <person name="An P."/>
            <person name="Anderson M."/>
            <person name="Anderson S."/>
            <person name="Arachchi H."/>
            <person name="Armbruster J."/>
            <person name="Bachantsang P."/>
            <person name="Baldwin J."/>
            <person name="Barry A."/>
            <person name="Bayul T."/>
            <person name="Blitshsteyn B."/>
            <person name="Bloom T."/>
            <person name="Blye J."/>
            <person name="Boguslavskiy L."/>
            <person name="Borowsky M."/>
            <person name="Boukhgalter B."/>
            <person name="Brunache A."/>
            <person name="Butler J."/>
            <person name="Calixte N."/>
            <person name="Calvo S."/>
            <person name="Camarata J."/>
            <person name="Campo K."/>
            <person name="Chang J."/>
            <person name="Cheshatsang Y."/>
            <person name="Citroen M."/>
            <person name="Collymore A."/>
            <person name="Considine T."/>
            <person name="Cook A."/>
            <person name="Cooke P."/>
            <person name="Corum B."/>
            <person name="Cuomo C."/>
            <person name="David R."/>
            <person name="Dawoe T."/>
            <person name="Degray S."/>
            <person name="Dodge S."/>
            <person name="Dooley K."/>
            <person name="Dorje P."/>
            <person name="Dorjee K."/>
            <person name="Dorris L."/>
            <person name="Duffey N."/>
            <person name="Dupes A."/>
            <person name="Elkins T."/>
            <person name="Engels R."/>
            <person name="Erickson J."/>
            <person name="Farina A."/>
            <person name="Faro S."/>
            <person name="Ferreira P."/>
            <person name="Fischer H."/>
            <person name="Fitzgerald M."/>
            <person name="Foley K."/>
            <person name="Gage D."/>
            <person name="Galagan J."/>
            <person name="Gearin G."/>
            <person name="Gnerre S."/>
            <person name="Gnirke A."/>
            <person name="Goyette A."/>
            <person name="Graham J."/>
            <person name="Grandbois E."/>
            <person name="Gyaltsen K."/>
            <person name="Hafez N."/>
            <person name="Hagopian D."/>
            <person name="Hagos B."/>
            <person name="Hall J."/>
            <person name="Hatcher B."/>
            <person name="Heller A."/>
            <person name="Higgins H."/>
            <person name="Honan T."/>
            <person name="Horn A."/>
            <person name="Houde N."/>
            <person name="Hughes L."/>
            <person name="Hulme W."/>
            <person name="Husby E."/>
            <person name="Iliev I."/>
            <person name="Jaffe D."/>
            <person name="Jones C."/>
            <person name="Kamal M."/>
            <person name="Kamat A."/>
            <person name="Kamvysselis M."/>
            <person name="Karlsson E."/>
            <person name="Kells C."/>
            <person name="Kieu A."/>
            <person name="Kisner P."/>
            <person name="Kodira C."/>
            <person name="Kulbokas E."/>
            <person name="Labutti K."/>
            <person name="Lama D."/>
            <person name="Landers T."/>
            <person name="Leger J."/>
            <person name="Levine S."/>
            <person name="Lewis D."/>
            <person name="Lewis T."/>
            <person name="Lindblad-toh K."/>
            <person name="Liu X."/>
            <person name="Lokyitsang T."/>
            <person name="Lokyitsang Y."/>
            <person name="Lucien O."/>
            <person name="Lui A."/>
            <person name="Ma L.J."/>
            <person name="Mabbitt R."/>
            <person name="Macdonald J."/>
            <person name="Maclean C."/>
            <person name="Major J."/>
            <person name="Manning J."/>
            <person name="Marabella R."/>
            <person name="Maru K."/>
            <person name="Matthews C."/>
            <person name="Mauceli E."/>
            <person name="Mccarthy M."/>
            <person name="Mcdonough S."/>
            <person name="Mcghee T."/>
            <person name="Meldrim J."/>
            <person name="Meneus L."/>
            <person name="Mesirov J."/>
            <person name="Mihalev A."/>
            <person name="Mihova T."/>
            <person name="Mikkelsen T."/>
            <person name="Mlenga V."/>
            <person name="Moru K."/>
            <person name="Mozes J."/>
            <person name="Mulrain L."/>
            <person name="Munson G."/>
            <person name="Naylor J."/>
            <person name="Newes C."/>
            <person name="Nguyen C."/>
            <person name="Nguyen N."/>
            <person name="Nguyen T."/>
            <person name="Nicol R."/>
            <person name="Nielsen C."/>
            <person name="Nizzari M."/>
            <person name="Norbu C."/>
            <person name="Norbu N."/>
            <person name="O'donnell P."/>
            <person name="Okoawo O."/>
            <person name="O'leary S."/>
            <person name="Omotosho B."/>
            <person name="O'neill K."/>
            <person name="Osman S."/>
            <person name="Parker S."/>
            <person name="Perrin D."/>
            <person name="Phunkhang P."/>
            <person name="Piqani B."/>
            <person name="Purcell S."/>
            <person name="Rachupka T."/>
            <person name="Ramasamy U."/>
            <person name="Rameau R."/>
            <person name="Ray V."/>
            <person name="Raymond C."/>
            <person name="Retta R."/>
            <person name="Richardson S."/>
            <person name="Rise C."/>
            <person name="Rodriguez J."/>
            <person name="Rogers J."/>
            <person name="Rogov P."/>
            <person name="Rutman M."/>
            <person name="Schupbach R."/>
            <person name="Seaman C."/>
            <person name="Settipalli S."/>
            <person name="Sharpe T."/>
            <person name="Sheridan J."/>
            <person name="Sherpa N."/>
            <person name="Shi J."/>
            <person name="Smirnov S."/>
            <person name="Smith C."/>
            <person name="Sougnez C."/>
            <person name="Spencer B."/>
            <person name="Stalker J."/>
            <person name="Stange-thomann N."/>
            <person name="Stavropoulos S."/>
            <person name="Stetson K."/>
            <person name="Stone C."/>
            <person name="Stone S."/>
            <person name="Stubbs M."/>
            <person name="Talamas J."/>
            <person name="Tchuinga P."/>
            <person name="Tenzing P."/>
            <person name="Tesfaye S."/>
            <person name="Theodore J."/>
            <person name="Thoulutsang Y."/>
            <person name="Topham K."/>
            <person name="Towey S."/>
            <person name="Tsamla T."/>
            <person name="Tsomo N."/>
            <person name="Vallee D."/>
            <person name="Vassiliev H."/>
            <person name="Venkataraman V."/>
            <person name="Vinson J."/>
            <person name="Vo A."/>
            <person name="Wade C."/>
            <person name="Wang S."/>
            <person name="Wangchuk T."/>
            <person name="Wangdi T."/>
            <person name="Whittaker C."/>
            <person name="Wilkinson J."/>
            <person name="Wu Y."/>
            <person name="Wyman D."/>
            <person name="Yadav S."/>
            <person name="Yang S."/>
            <person name="Yang X."/>
            <person name="Yeager S."/>
            <person name="Yee E."/>
            <person name="Young G."/>
            <person name="Zainoun J."/>
            <person name="Zembeck L."/>
            <person name="Zimmer A."/>
            <person name="Zody M."/>
            <person name="Lander E."/>
        </authorList>
    </citation>
    <scope>NUCLEOTIDE SEQUENCE [LARGE SCALE GENOMIC DNA]</scope>
</reference>
<organism evidence="2 3">
    <name type="scientific">Ciona savignyi</name>
    <name type="common">Pacific transparent sea squirt</name>
    <dbReference type="NCBI Taxonomy" id="51511"/>
    <lineage>
        <taxon>Eukaryota</taxon>
        <taxon>Metazoa</taxon>
        <taxon>Chordata</taxon>
        <taxon>Tunicata</taxon>
        <taxon>Ascidiacea</taxon>
        <taxon>Phlebobranchia</taxon>
        <taxon>Cionidae</taxon>
        <taxon>Ciona</taxon>
    </lineage>
</organism>
<feature type="compositionally biased region" description="Low complexity" evidence="1">
    <location>
        <begin position="139"/>
        <end position="155"/>
    </location>
</feature>
<reference evidence="2" key="2">
    <citation type="submission" date="2025-08" db="UniProtKB">
        <authorList>
            <consortium name="Ensembl"/>
        </authorList>
    </citation>
    <scope>IDENTIFICATION</scope>
</reference>
<sequence>MGRRQMSVGVDVSEPSLVHRSLTPPPSFERAPNITPEKAQNNHHETNHGQHSVSRSSLDSKDPNIPIRNWIRNKWEPIRVKPTRGWGESSLDDSIETGSTTSRSSGTNPDDPSLQQRKSNHADPSRVPTKPGLKQKPPSSESLHSSSANSNQNNHNLRRSSSRDAAFDPTKLKRDVSDSALSELSIKSNPVRSNSMDADIKFKDERRIDNLPKIQELSPPSTDHFRKRSSSFTESPSHHVLLTNRKTGNKNQFLRAKGANKGHDLTGNYPTQLGERTSPANAGEKGQSGPGLQPAMFDTNLNIRMYLTRSSGHLSLATPSSHQTTAAGMGHPQPTSAESLYPQHTANIARNNQPSNYSTMHARYPVDNVRIIPANHANNEYLQAVHIPSYQQYLLNQHAAYQQQQHTHMEPGMTTAQRDILNNEVYQDIGMGWVPPLHEYGSRASVVESANAQYKK</sequence>
<dbReference type="AlphaFoldDB" id="H2YG21"/>
<proteinExistence type="predicted"/>